<feature type="non-terminal residue" evidence="1">
    <location>
        <position position="1"/>
    </location>
</feature>
<evidence type="ECO:0000313" key="2">
    <source>
        <dbReference type="Proteomes" id="UP000708208"/>
    </source>
</evidence>
<accession>A0A8J2JK59</accession>
<sequence length="72" mass="7726">MNFTAVTRQGKGADEALAVIMDSQYSEIGSQIQYKPSFLILGDTDEALAALTEDLVAALPKQKVVANSRIVI</sequence>
<proteinExistence type="predicted"/>
<keyword evidence="2" id="KW-1185">Reference proteome</keyword>
<reference evidence="1" key="1">
    <citation type="submission" date="2021-06" db="EMBL/GenBank/DDBJ databases">
        <authorList>
            <person name="Hodson N. C."/>
            <person name="Mongue J. A."/>
            <person name="Jaron S. K."/>
        </authorList>
    </citation>
    <scope>NUCLEOTIDE SEQUENCE</scope>
</reference>
<dbReference type="Proteomes" id="UP000708208">
    <property type="component" value="Unassembled WGS sequence"/>
</dbReference>
<comment type="caution">
    <text evidence="1">The sequence shown here is derived from an EMBL/GenBank/DDBJ whole genome shotgun (WGS) entry which is preliminary data.</text>
</comment>
<protein>
    <submittedName>
        <fullName evidence="1">Uncharacterized protein</fullName>
    </submittedName>
</protein>
<dbReference type="AlphaFoldDB" id="A0A8J2JK59"/>
<name>A0A8J2JK59_9HEXA</name>
<gene>
    <name evidence="1" type="ORF">AFUS01_LOCUS9276</name>
</gene>
<dbReference type="EMBL" id="CAJVCH010066123">
    <property type="protein sequence ID" value="CAG7719982.1"/>
    <property type="molecule type" value="Genomic_DNA"/>
</dbReference>
<evidence type="ECO:0000313" key="1">
    <source>
        <dbReference type="EMBL" id="CAG7719982.1"/>
    </source>
</evidence>
<organism evidence="1 2">
    <name type="scientific">Allacma fusca</name>
    <dbReference type="NCBI Taxonomy" id="39272"/>
    <lineage>
        <taxon>Eukaryota</taxon>
        <taxon>Metazoa</taxon>
        <taxon>Ecdysozoa</taxon>
        <taxon>Arthropoda</taxon>
        <taxon>Hexapoda</taxon>
        <taxon>Collembola</taxon>
        <taxon>Symphypleona</taxon>
        <taxon>Sminthuridae</taxon>
        <taxon>Allacma</taxon>
    </lineage>
</organism>